<evidence type="ECO:0008006" key="9">
    <source>
        <dbReference type="Google" id="ProtNLM"/>
    </source>
</evidence>
<feature type="transmembrane region" description="Helical" evidence="6">
    <location>
        <begin position="401"/>
        <end position="421"/>
    </location>
</feature>
<feature type="compositionally biased region" description="Basic residues" evidence="5">
    <location>
        <begin position="1"/>
        <end position="17"/>
    </location>
</feature>
<keyword evidence="8" id="KW-1185">Reference proteome</keyword>
<feature type="transmembrane region" description="Helical" evidence="6">
    <location>
        <begin position="455"/>
        <end position="476"/>
    </location>
</feature>
<feature type="transmembrane region" description="Helical" evidence="6">
    <location>
        <begin position="252"/>
        <end position="276"/>
    </location>
</feature>
<dbReference type="PANTHER" id="PTHR24064">
    <property type="entry name" value="SOLUTE CARRIER FAMILY 22 MEMBER"/>
    <property type="match status" value="1"/>
</dbReference>
<feature type="compositionally biased region" description="Basic residues" evidence="5">
    <location>
        <begin position="571"/>
        <end position="580"/>
    </location>
</feature>
<feature type="transmembrane region" description="Helical" evidence="6">
    <location>
        <begin position="488"/>
        <end position="508"/>
    </location>
</feature>
<dbReference type="Proteomes" id="UP001321473">
    <property type="component" value="Unassembled WGS sequence"/>
</dbReference>
<dbReference type="PROSITE" id="PS00216">
    <property type="entry name" value="SUGAR_TRANSPORT_1"/>
    <property type="match status" value="1"/>
</dbReference>
<keyword evidence="4 6" id="KW-0472">Membrane</keyword>
<dbReference type="GO" id="GO:0022857">
    <property type="term" value="F:transmembrane transporter activity"/>
    <property type="evidence" value="ECO:0007669"/>
    <property type="project" value="InterPro"/>
</dbReference>
<evidence type="ECO:0000256" key="6">
    <source>
        <dbReference type="SAM" id="Phobius"/>
    </source>
</evidence>
<feature type="transmembrane region" description="Helical" evidence="6">
    <location>
        <begin position="371"/>
        <end position="389"/>
    </location>
</feature>
<evidence type="ECO:0000256" key="3">
    <source>
        <dbReference type="ARBA" id="ARBA00022989"/>
    </source>
</evidence>
<keyword evidence="3 6" id="KW-1133">Transmembrane helix</keyword>
<dbReference type="EMBL" id="JARKHS020023068">
    <property type="protein sequence ID" value="KAK8769135.1"/>
    <property type="molecule type" value="Genomic_DNA"/>
</dbReference>
<dbReference type="InterPro" id="IPR005829">
    <property type="entry name" value="Sugar_transporter_CS"/>
</dbReference>
<gene>
    <name evidence="7" type="ORF">V5799_014401</name>
</gene>
<feature type="transmembrane region" description="Helical" evidence="6">
    <location>
        <begin position="195"/>
        <end position="219"/>
    </location>
</feature>
<comment type="subcellular location">
    <subcellularLocation>
        <location evidence="1">Membrane</location>
        <topology evidence="1">Multi-pass membrane protein</topology>
    </subcellularLocation>
</comment>
<feature type="transmembrane region" description="Helical" evidence="6">
    <location>
        <begin position="520"/>
        <end position="538"/>
    </location>
</feature>
<feature type="transmembrane region" description="Helical" evidence="6">
    <location>
        <begin position="282"/>
        <end position="301"/>
    </location>
</feature>
<dbReference type="InterPro" id="IPR005828">
    <property type="entry name" value="MFS_sugar_transport-like"/>
</dbReference>
<feature type="transmembrane region" description="Helical" evidence="6">
    <location>
        <begin position="428"/>
        <end position="449"/>
    </location>
</feature>
<feature type="region of interest" description="Disordered" evidence="5">
    <location>
        <begin position="1"/>
        <end position="48"/>
    </location>
</feature>
<sequence length="596" mass="65262">MTTKAPRKASSKRKKSKDSKMTDLKQAPSDSQFLSPEPERDVDQQDQGTTIYGHGDFQRLICCFTVVALIVLQCHTQALALITRPVDHWCRPPSRLAGLSASKWKNVGIPVDEEGHHSECLAYAQPGQQPNDTETYECDAWDYDPIHAAHSARSFWDLVCRRSWLVPLGNAVYMSGALLVVPIAGYLADIVGRKIVITTGVVALLTSTASTCISRVYSFFLVTKFMDSACASSIFVVSLTLLYEVAPLTYRVFYISVSCAVGTFLVDVLLLILASFRLPWTVLQVIVLSPTVLLLLSACAVQESPVWLLFTSRYDEAQAVMLKAASMNKMSRMVAKQTMQKVRVELSRSEHTAYTSGITMSPPAGQPRRSYVIRVLIMLFAMMLAFFSLSWSSRLRKDATISVAAVFMSAPSYVVMYLALISLGRLQFLLVVMALLGGTCCLCSIAIYAKPHLVGDALLVFAQCCSRVVVPSAFLYMAELFPTGVRSAVLCSAYASGRLGAVAASALGLLEDLGREDLKLAIVGSGLLGVVLSMLGLPETSRGLVDARVAETDKDVLKMMQDTLDTASRPRLMRKKKAKAKPLCQEQEPSKCQRRA</sequence>
<feature type="transmembrane region" description="Helical" evidence="6">
    <location>
        <begin position="164"/>
        <end position="188"/>
    </location>
</feature>
<dbReference type="AlphaFoldDB" id="A0AAQ4E362"/>
<protein>
    <recommendedName>
        <fullName evidence="9">Organic cation/carnitine transporter</fullName>
    </recommendedName>
</protein>
<comment type="caution">
    <text evidence="7">The sequence shown here is derived from an EMBL/GenBank/DDBJ whole genome shotgun (WGS) entry which is preliminary data.</text>
</comment>
<name>A0AAQ4E362_AMBAM</name>
<evidence type="ECO:0000313" key="7">
    <source>
        <dbReference type="EMBL" id="KAK8769135.1"/>
    </source>
</evidence>
<proteinExistence type="predicted"/>
<evidence type="ECO:0000256" key="5">
    <source>
        <dbReference type="SAM" id="MobiDB-lite"/>
    </source>
</evidence>
<keyword evidence="2 6" id="KW-0812">Transmembrane</keyword>
<dbReference type="SUPFAM" id="SSF103473">
    <property type="entry name" value="MFS general substrate transporter"/>
    <property type="match status" value="1"/>
</dbReference>
<evidence type="ECO:0000256" key="1">
    <source>
        <dbReference type="ARBA" id="ARBA00004141"/>
    </source>
</evidence>
<feature type="region of interest" description="Disordered" evidence="5">
    <location>
        <begin position="567"/>
        <end position="596"/>
    </location>
</feature>
<evidence type="ECO:0000313" key="8">
    <source>
        <dbReference type="Proteomes" id="UP001321473"/>
    </source>
</evidence>
<dbReference type="Gene3D" id="1.20.1250.20">
    <property type="entry name" value="MFS general substrate transporter like domains"/>
    <property type="match status" value="1"/>
</dbReference>
<dbReference type="Pfam" id="PF00083">
    <property type="entry name" value="Sugar_tr"/>
    <property type="match status" value="1"/>
</dbReference>
<evidence type="ECO:0000256" key="4">
    <source>
        <dbReference type="ARBA" id="ARBA00023136"/>
    </source>
</evidence>
<reference evidence="7 8" key="1">
    <citation type="journal article" date="2023" name="Arcadia Sci">
        <title>De novo assembly of a long-read Amblyomma americanum tick genome.</title>
        <authorList>
            <person name="Chou S."/>
            <person name="Poskanzer K.E."/>
            <person name="Rollins M."/>
            <person name="Thuy-Boun P.S."/>
        </authorList>
    </citation>
    <scope>NUCLEOTIDE SEQUENCE [LARGE SCALE GENOMIC DNA]</scope>
    <source>
        <strain evidence="7">F_SG_1</strain>
        <tissue evidence="7">Salivary glands</tissue>
    </source>
</reference>
<evidence type="ECO:0000256" key="2">
    <source>
        <dbReference type="ARBA" id="ARBA00022692"/>
    </source>
</evidence>
<dbReference type="GO" id="GO:0016020">
    <property type="term" value="C:membrane"/>
    <property type="evidence" value="ECO:0007669"/>
    <property type="project" value="UniProtKB-SubCell"/>
</dbReference>
<organism evidence="7 8">
    <name type="scientific">Amblyomma americanum</name>
    <name type="common">Lone star tick</name>
    <dbReference type="NCBI Taxonomy" id="6943"/>
    <lineage>
        <taxon>Eukaryota</taxon>
        <taxon>Metazoa</taxon>
        <taxon>Ecdysozoa</taxon>
        <taxon>Arthropoda</taxon>
        <taxon>Chelicerata</taxon>
        <taxon>Arachnida</taxon>
        <taxon>Acari</taxon>
        <taxon>Parasitiformes</taxon>
        <taxon>Ixodida</taxon>
        <taxon>Ixodoidea</taxon>
        <taxon>Ixodidae</taxon>
        <taxon>Amblyomminae</taxon>
        <taxon>Amblyomma</taxon>
    </lineage>
</organism>
<dbReference type="InterPro" id="IPR036259">
    <property type="entry name" value="MFS_trans_sf"/>
</dbReference>
<accession>A0AAQ4E362</accession>